<keyword evidence="5" id="KW-0732">Signal</keyword>
<protein>
    <recommendedName>
        <fullName evidence="6">Cytochrome c domain-containing protein</fullName>
    </recommendedName>
</protein>
<gene>
    <name evidence="7" type="ORF">SAMN05444128_0608</name>
</gene>
<evidence type="ECO:0000256" key="5">
    <source>
        <dbReference type="SAM" id="SignalP"/>
    </source>
</evidence>
<keyword evidence="3 4" id="KW-0408">Iron</keyword>
<dbReference type="PROSITE" id="PS51007">
    <property type="entry name" value="CYTC"/>
    <property type="match status" value="1"/>
</dbReference>
<reference evidence="8" key="1">
    <citation type="submission" date="2017-01" db="EMBL/GenBank/DDBJ databases">
        <authorList>
            <person name="Varghese N."/>
            <person name="Submissions S."/>
        </authorList>
    </citation>
    <scope>NUCLEOTIDE SEQUENCE [LARGE SCALE GENOMIC DNA]</scope>
    <source>
        <strain evidence="8">LP100</strain>
    </source>
</reference>
<keyword evidence="1 4" id="KW-0349">Heme</keyword>
<dbReference type="InterPro" id="IPR009056">
    <property type="entry name" value="Cyt_c-like_dom"/>
</dbReference>
<evidence type="ECO:0000256" key="2">
    <source>
        <dbReference type="ARBA" id="ARBA00022723"/>
    </source>
</evidence>
<dbReference type="GO" id="GO:0020037">
    <property type="term" value="F:heme binding"/>
    <property type="evidence" value="ECO:0007669"/>
    <property type="project" value="InterPro"/>
</dbReference>
<feature type="domain" description="Cytochrome c" evidence="6">
    <location>
        <begin position="44"/>
        <end position="125"/>
    </location>
</feature>
<evidence type="ECO:0000259" key="6">
    <source>
        <dbReference type="PROSITE" id="PS51007"/>
    </source>
</evidence>
<feature type="chain" id="PRO_5012797236" description="Cytochrome c domain-containing protein" evidence="5">
    <location>
        <begin position="25"/>
        <end position="128"/>
    </location>
</feature>
<evidence type="ECO:0000256" key="3">
    <source>
        <dbReference type="ARBA" id="ARBA00023004"/>
    </source>
</evidence>
<name>A0A1R3WJL9_9BACT</name>
<evidence type="ECO:0000313" key="7">
    <source>
        <dbReference type="EMBL" id="SIT78300.1"/>
    </source>
</evidence>
<dbReference type="AlphaFoldDB" id="A0A1R3WJL9"/>
<accession>A0A1R3WJL9</accession>
<dbReference type="SUPFAM" id="SSF46626">
    <property type="entry name" value="Cytochrome c"/>
    <property type="match status" value="1"/>
</dbReference>
<dbReference type="Proteomes" id="UP000187181">
    <property type="component" value="Unassembled WGS sequence"/>
</dbReference>
<evidence type="ECO:0000256" key="1">
    <source>
        <dbReference type="ARBA" id="ARBA00022617"/>
    </source>
</evidence>
<sequence length="128" mass="13351">MAQTYTSLNKLMLGIMLMAAVACADDNEEDLTPQQPAQQCDTNAVTFSGSVVPILAANCYACHAANIAEGGVVLSSYAGVKAKVDDRRLIGAITHAPGFAPMPQGAAKLSACDIEKIKKWVDNGAPNN</sequence>
<evidence type="ECO:0000256" key="4">
    <source>
        <dbReference type="PROSITE-ProRule" id="PRU00433"/>
    </source>
</evidence>
<keyword evidence="2 4" id="KW-0479">Metal-binding</keyword>
<feature type="signal peptide" evidence="5">
    <location>
        <begin position="1"/>
        <end position="24"/>
    </location>
</feature>
<dbReference type="RefSeq" id="WP_076666006.1">
    <property type="nucleotide sequence ID" value="NZ_FTPP01000001.1"/>
</dbReference>
<dbReference type="EMBL" id="FTPP01000001">
    <property type="protein sequence ID" value="SIT78300.1"/>
    <property type="molecule type" value="Genomic_DNA"/>
</dbReference>
<evidence type="ECO:0000313" key="8">
    <source>
        <dbReference type="Proteomes" id="UP000187181"/>
    </source>
</evidence>
<dbReference type="InterPro" id="IPR036909">
    <property type="entry name" value="Cyt_c-like_dom_sf"/>
</dbReference>
<keyword evidence="8" id="KW-1185">Reference proteome</keyword>
<dbReference type="Gene3D" id="1.10.760.10">
    <property type="entry name" value="Cytochrome c-like domain"/>
    <property type="match status" value="1"/>
</dbReference>
<dbReference type="OrthoDB" id="1524066at2"/>
<dbReference type="GO" id="GO:0046872">
    <property type="term" value="F:metal ion binding"/>
    <property type="evidence" value="ECO:0007669"/>
    <property type="project" value="UniProtKB-KW"/>
</dbReference>
<proteinExistence type="predicted"/>
<organism evidence="7 8">
    <name type="scientific">Pontibacter indicus</name>
    <dbReference type="NCBI Taxonomy" id="1317125"/>
    <lineage>
        <taxon>Bacteria</taxon>
        <taxon>Pseudomonadati</taxon>
        <taxon>Bacteroidota</taxon>
        <taxon>Cytophagia</taxon>
        <taxon>Cytophagales</taxon>
        <taxon>Hymenobacteraceae</taxon>
        <taxon>Pontibacter</taxon>
    </lineage>
</organism>
<dbReference type="GO" id="GO:0009055">
    <property type="term" value="F:electron transfer activity"/>
    <property type="evidence" value="ECO:0007669"/>
    <property type="project" value="InterPro"/>
</dbReference>
<dbReference type="STRING" id="1317125.SAMN05444128_0608"/>